<dbReference type="InterPro" id="IPR035986">
    <property type="entry name" value="PKD_dom_sf"/>
</dbReference>
<evidence type="ECO:0000313" key="3">
    <source>
        <dbReference type="EMBL" id="MDR4950987.1"/>
    </source>
</evidence>
<accession>A0ABU1E0H9</accession>
<dbReference type="SUPFAM" id="SSF50952">
    <property type="entry name" value="Soluble quinoprotein glucose dehydrogenase"/>
    <property type="match status" value="1"/>
</dbReference>
<dbReference type="InterPro" id="IPR022409">
    <property type="entry name" value="PKD/Chitinase_dom"/>
</dbReference>
<dbReference type="EMBL" id="JAVIXS010000001">
    <property type="protein sequence ID" value="MDR4950987.1"/>
    <property type="molecule type" value="Genomic_DNA"/>
</dbReference>
<dbReference type="Pfam" id="PF18962">
    <property type="entry name" value="Por_Secre_tail"/>
    <property type="match status" value="1"/>
</dbReference>
<dbReference type="InterPro" id="IPR013783">
    <property type="entry name" value="Ig-like_fold"/>
</dbReference>
<dbReference type="Pfam" id="PF07995">
    <property type="entry name" value="GSDH"/>
    <property type="match status" value="1"/>
</dbReference>
<feature type="domain" description="PKD" evidence="2">
    <location>
        <begin position="491"/>
        <end position="533"/>
    </location>
</feature>
<dbReference type="Proteomes" id="UP001260959">
    <property type="component" value="Unassembled WGS sequence"/>
</dbReference>
<dbReference type="InterPro" id="IPR000601">
    <property type="entry name" value="PKD_dom"/>
</dbReference>
<dbReference type="CDD" id="cd00146">
    <property type="entry name" value="PKD"/>
    <property type="match status" value="1"/>
</dbReference>
<dbReference type="InterPro" id="IPR012938">
    <property type="entry name" value="Glc/Sorbosone_DH"/>
</dbReference>
<evidence type="ECO:0000259" key="2">
    <source>
        <dbReference type="PROSITE" id="PS50093"/>
    </source>
</evidence>
<organism evidence="3 4">
    <name type="scientific">Chryseobacterium metallicongregator</name>
    <dbReference type="NCBI Taxonomy" id="3073042"/>
    <lineage>
        <taxon>Bacteria</taxon>
        <taxon>Pseudomonadati</taxon>
        <taxon>Bacteroidota</taxon>
        <taxon>Flavobacteriia</taxon>
        <taxon>Flavobacteriales</taxon>
        <taxon>Weeksellaceae</taxon>
        <taxon>Chryseobacterium group</taxon>
        <taxon>Chryseobacterium</taxon>
    </lineage>
</organism>
<dbReference type="InterPro" id="IPR011042">
    <property type="entry name" value="6-blade_b-propeller_TolB-like"/>
</dbReference>
<dbReference type="RefSeq" id="WP_309521370.1">
    <property type="nucleotide sequence ID" value="NZ_JAVIXS010000001.1"/>
</dbReference>
<proteinExistence type="predicted"/>
<dbReference type="PANTHER" id="PTHR19328:SF13">
    <property type="entry name" value="HIPL1 PROTEIN"/>
    <property type="match status" value="1"/>
</dbReference>
<dbReference type="PROSITE" id="PS50093">
    <property type="entry name" value="PKD"/>
    <property type="match status" value="1"/>
</dbReference>
<dbReference type="SUPFAM" id="SSF49299">
    <property type="entry name" value="PKD domain"/>
    <property type="match status" value="3"/>
</dbReference>
<dbReference type="Pfam" id="PF18911">
    <property type="entry name" value="PKD_4"/>
    <property type="match status" value="1"/>
</dbReference>
<dbReference type="Gene3D" id="2.120.10.30">
    <property type="entry name" value="TolB, C-terminal domain"/>
    <property type="match status" value="1"/>
</dbReference>
<comment type="caution">
    <text evidence="3">The sequence shown here is derived from an EMBL/GenBank/DDBJ whole genome shotgun (WGS) entry which is preliminary data.</text>
</comment>
<dbReference type="Gene3D" id="2.60.40.10">
    <property type="entry name" value="Immunoglobulins"/>
    <property type="match status" value="3"/>
</dbReference>
<dbReference type="SMART" id="SM00089">
    <property type="entry name" value="PKD"/>
    <property type="match status" value="2"/>
</dbReference>
<evidence type="ECO:0000313" key="4">
    <source>
        <dbReference type="Proteomes" id="UP001260959"/>
    </source>
</evidence>
<name>A0ABU1E0H9_9FLAO</name>
<gene>
    <name evidence="3" type="ORF">REB14_02175</name>
</gene>
<keyword evidence="1" id="KW-0732">Signal</keyword>
<protein>
    <submittedName>
        <fullName evidence="3">PQQ-dependent sugar dehydrogenase</fullName>
    </submittedName>
</protein>
<keyword evidence="4" id="KW-1185">Reference proteome</keyword>
<dbReference type="InterPro" id="IPR011041">
    <property type="entry name" value="Quinoprot_gluc/sorb_DH_b-prop"/>
</dbReference>
<evidence type="ECO:0000256" key="1">
    <source>
        <dbReference type="ARBA" id="ARBA00022729"/>
    </source>
</evidence>
<reference evidence="3 4" key="1">
    <citation type="submission" date="2023-08" db="EMBL/GenBank/DDBJ databases">
        <authorList>
            <person name="Maltman C."/>
        </authorList>
    </citation>
    <scope>NUCLEOTIDE SEQUENCE [LARGE SCALE GENOMIC DNA]</scope>
    <source>
        <strain evidence="3 4">ES2</strain>
    </source>
</reference>
<dbReference type="InterPro" id="IPR026444">
    <property type="entry name" value="Secre_tail"/>
</dbReference>
<dbReference type="NCBIfam" id="TIGR04183">
    <property type="entry name" value="Por_Secre_tail"/>
    <property type="match status" value="1"/>
</dbReference>
<sequence length="1144" mass="124447">MKKMMFLSLFLCGLCDVYSQNFELQTYKAGFDLPVGVVFDSSGNAYVWEKAGKVKQIAPNGGNVTTIIDISSEVMNPSGDDHGLLGFTLDPQFATNGYVYLWYTVEPRTLFSGINADDQFSATIGRCTRYTYVNGVLDPGTRKILVGDHTQYSFRDGPPILATAHGVGSAFFGADGSLMLSVGDSSLGDQAGAQGVARGILPQAEQSLIQMRVQSKSSLSGKILRIDKETGNGIPGNPYYDSTQPRSAQSRLAVMGLRNPYRVTAITQNIVGNGPGQFLVSDTGENAWEEAALYSMGDNGGWPHYEGFDHARINEQFTTFPKDPSYTFKYPLYAWAHPDNGNPNKLWGTDSKINKDGNPVLWYNLSSDSYNHKGTSSTANTFYPKEISIDRYGGSLTNTILVGDYTGSDLMAIKFEENNSAANFSRPAKVYKALSAGGIVHLYTNPYDGYIYTVNYAGNGNSISRLAITGNYAPTAIIKSDKNSINQTGNTVQFYGDLSYDKETQNLQYLWNFGDGTTSTEINPVHTFSIPNSAPDKRVVTLTVTDAGGATNIATKEIYLNNNAPVIQDVVIRRTSDNTIVQTLPNTHPSSTNVNISVAATDDLTSAGNLTYTIQVNRHHDDHIHYGSVINGSTTNTTFVPEGGCGEGATYWFEVLVKVKDAQGAENEFSKQIFQTCNGLQSQTITVSNPLTKISRNANPYLLNATASSGLPISFRRVSGPINVDNSGKITFTGGAGAARIILLQAGNTTYGNATPVYIDFEVNNDAMPVANFTDPFEVCTDKSVKVINNSTGGSSASYTWRLYDGNNHVVLTSSNKDFDFTIPNSPSALFRVELTAANSLGTNTKSGAWIAKKVCSATTSLLASFITPNTLCTNSNNTIVNTSNGGSDTTYEWTLKEGNTYQNILTSTSKDFVFTLPNHPAYYYEITLKAANASGTNTKTSAWIYKNQCSVKSSPLADFAAPNTLCTNSNNTIINTSNGGSDTTYEWTLKEGNTYQNILTSTNKDFVFTLPNLPAYYYQVTLKATNSSGTNSKTSAWMYKNQCTTKTSLNNKVIYASERDKAELPIDNDLVYPNPTSSSFNFSDNALKSYTEYSIYDMAGREMNKGSIQDAAVDISKYPNGNYTIVLINTSTKERITSKIIKK</sequence>
<dbReference type="PANTHER" id="PTHR19328">
    <property type="entry name" value="HEDGEHOG-INTERACTING PROTEIN"/>
    <property type="match status" value="1"/>
</dbReference>